<dbReference type="Pfam" id="PF00583">
    <property type="entry name" value="Acetyltransf_1"/>
    <property type="match status" value="1"/>
</dbReference>
<evidence type="ECO:0000259" key="1">
    <source>
        <dbReference type="PROSITE" id="PS51186"/>
    </source>
</evidence>
<dbReference type="InterPro" id="IPR000182">
    <property type="entry name" value="GNAT_dom"/>
</dbReference>
<evidence type="ECO:0000313" key="2">
    <source>
        <dbReference type="EMBL" id="MFD1187176.1"/>
    </source>
</evidence>
<keyword evidence="3" id="KW-1185">Reference proteome</keyword>
<keyword evidence="2" id="KW-0808">Transferase</keyword>
<dbReference type="EMBL" id="JBHTLD010000121">
    <property type="protein sequence ID" value="MFD1187176.1"/>
    <property type="molecule type" value="Genomic_DNA"/>
</dbReference>
<dbReference type="EC" id="2.3.1.-" evidence="2"/>
<comment type="caution">
    <text evidence="2">The sequence shown here is derived from an EMBL/GenBank/DDBJ whole genome shotgun (WGS) entry which is preliminary data.</text>
</comment>
<reference evidence="3" key="1">
    <citation type="journal article" date="2019" name="Int. J. Syst. Evol. Microbiol.">
        <title>The Global Catalogue of Microorganisms (GCM) 10K type strain sequencing project: providing services to taxonomists for standard genome sequencing and annotation.</title>
        <authorList>
            <consortium name="The Broad Institute Genomics Platform"/>
            <consortium name="The Broad Institute Genome Sequencing Center for Infectious Disease"/>
            <person name="Wu L."/>
            <person name="Ma J."/>
        </authorList>
    </citation>
    <scope>NUCLEOTIDE SEQUENCE [LARGE SCALE GENOMIC DNA]</scope>
    <source>
        <strain evidence="3">JCM 31319</strain>
    </source>
</reference>
<keyword evidence="2" id="KW-0012">Acyltransferase</keyword>
<dbReference type="CDD" id="cd04301">
    <property type="entry name" value="NAT_SF"/>
    <property type="match status" value="1"/>
</dbReference>
<proteinExistence type="predicted"/>
<dbReference type="RefSeq" id="WP_377528367.1">
    <property type="nucleotide sequence ID" value="NZ_JBHTLD010000121.1"/>
</dbReference>
<sequence>MSDTRFIPCTVADLHTLQDIAINSYGDHYLYLWFDGGMWYIDRSFSDAALKKELSDPNTSFYFVYNSDKLVGFLKLNLNKPYEQYTAEEALELERIYLTKAASGKGIGTEAVKFTKTIAEELNKKVIWLKAMDSSRSVDFYEKNGFVKCGSAQLEFEQMKPEYRGMYVLKMEL</sequence>
<protein>
    <submittedName>
        <fullName evidence="2">GNAT family N-acetyltransferase</fullName>
        <ecNumber evidence="2">2.3.1.-</ecNumber>
    </submittedName>
</protein>
<name>A0ABW3SR14_9BACT</name>
<dbReference type="Proteomes" id="UP001597094">
    <property type="component" value="Unassembled WGS sequence"/>
</dbReference>
<gene>
    <name evidence="2" type="ORF">ACFQ2O_13250</name>
</gene>
<feature type="domain" description="N-acetyltransferase" evidence="1">
    <location>
        <begin position="4"/>
        <end position="173"/>
    </location>
</feature>
<dbReference type="PROSITE" id="PS51186">
    <property type="entry name" value="GNAT"/>
    <property type="match status" value="1"/>
</dbReference>
<accession>A0ABW3SR14</accession>
<organism evidence="2 3">
    <name type="scientific">Pontibacter rugosus</name>
    <dbReference type="NCBI Taxonomy" id="1745966"/>
    <lineage>
        <taxon>Bacteria</taxon>
        <taxon>Pseudomonadati</taxon>
        <taxon>Bacteroidota</taxon>
        <taxon>Cytophagia</taxon>
        <taxon>Cytophagales</taxon>
        <taxon>Hymenobacteraceae</taxon>
        <taxon>Pontibacter</taxon>
    </lineage>
</organism>
<evidence type="ECO:0000313" key="3">
    <source>
        <dbReference type="Proteomes" id="UP001597094"/>
    </source>
</evidence>
<dbReference type="GO" id="GO:0016746">
    <property type="term" value="F:acyltransferase activity"/>
    <property type="evidence" value="ECO:0007669"/>
    <property type="project" value="UniProtKB-KW"/>
</dbReference>
<dbReference type="InterPro" id="IPR016181">
    <property type="entry name" value="Acyl_CoA_acyltransferase"/>
</dbReference>
<dbReference type="Gene3D" id="3.40.630.30">
    <property type="match status" value="1"/>
</dbReference>
<dbReference type="SUPFAM" id="SSF55729">
    <property type="entry name" value="Acyl-CoA N-acyltransferases (Nat)"/>
    <property type="match status" value="1"/>
</dbReference>